<dbReference type="SMART" id="SM00369">
    <property type="entry name" value="LRR_TYP"/>
    <property type="match status" value="8"/>
</dbReference>
<accession>A0A4C1ZXQ9</accession>
<dbReference type="Proteomes" id="UP000299102">
    <property type="component" value="Unassembled WGS sequence"/>
</dbReference>
<dbReference type="Gene3D" id="3.80.10.10">
    <property type="entry name" value="Ribonuclease Inhibitor"/>
    <property type="match status" value="3"/>
</dbReference>
<organism evidence="4 5">
    <name type="scientific">Eumeta variegata</name>
    <name type="common">Bagworm moth</name>
    <name type="synonym">Eumeta japonica</name>
    <dbReference type="NCBI Taxonomy" id="151549"/>
    <lineage>
        <taxon>Eukaryota</taxon>
        <taxon>Metazoa</taxon>
        <taxon>Ecdysozoa</taxon>
        <taxon>Arthropoda</taxon>
        <taxon>Hexapoda</taxon>
        <taxon>Insecta</taxon>
        <taxon>Pterygota</taxon>
        <taxon>Neoptera</taxon>
        <taxon>Endopterygota</taxon>
        <taxon>Lepidoptera</taxon>
        <taxon>Glossata</taxon>
        <taxon>Ditrysia</taxon>
        <taxon>Tineoidea</taxon>
        <taxon>Psychidae</taxon>
        <taxon>Oiketicinae</taxon>
        <taxon>Eumeta</taxon>
    </lineage>
</organism>
<keyword evidence="1" id="KW-0433">Leucine-rich repeat</keyword>
<evidence type="ECO:0000313" key="4">
    <source>
        <dbReference type="EMBL" id="GBP92292.1"/>
    </source>
</evidence>
<dbReference type="AlphaFoldDB" id="A0A4C1ZXQ9"/>
<dbReference type="SMART" id="SM00365">
    <property type="entry name" value="LRR_SD22"/>
    <property type="match status" value="4"/>
</dbReference>
<dbReference type="PANTHER" id="PTHR24373">
    <property type="entry name" value="SLIT RELATED LEUCINE-RICH REPEAT NEURONAL PROTEIN"/>
    <property type="match status" value="1"/>
</dbReference>
<proteinExistence type="predicted"/>
<evidence type="ECO:0000256" key="3">
    <source>
        <dbReference type="ARBA" id="ARBA00022737"/>
    </source>
</evidence>
<keyword evidence="2" id="KW-0732">Signal</keyword>
<dbReference type="SUPFAM" id="SSF52058">
    <property type="entry name" value="L domain-like"/>
    <property type="match status" value="1"/>
</dbReference>
<dbReference type="Pfam" id="PF13855">
    <property type="entry name" value="LRR_8"/>
    <property type="match status" value="2"/>
</dbReference>
<dbReference type="Pfam" id="PF13516">
    <property type="entry name" value="LRR_6"/>
    <property type="match status" value="1"/>
</dbReference>
<protein>
    <submittedName>
        <fullName evidence="4">Insulin-like growth factor-binding protein complex acid labile subunit</fullName>
    </submittedName>
</protein>
<dbReference type="InterPro" id="IPR003591">
    <property type="entry name" value="Leu-rich_rpt_typical-subtyp"/>
</dbReference>
<dbReference type="OrthoDB" id="1055097at2759"/>
<gene>
    <name evidence="4" type="primary">IGFALS</name>
    <name evidence="4" type="ORF">EVAR_103691_1</name>
</gene>
<dbReference type="STRING" id="151549.A0A4C1ZXQ9"/>
<dbReference type="InterPro" id="IPR001611">
    <property type="entry name" value="Leu-rich_rpt"/>
</dbReference>
<dbReference type="PANTHER" id="PTHR24373:SF275">
    <property type="entry name" value="TIR DOMAIN-CONTAINING PROTEIN"/>
    <property type="match status" value="1"/>
</dbReference>
<keyword evidence="5" id="KW-1185">Reference proteome</keyword>
<dbReference type="PROSITE" id="PS51450">
    <property type="entry name" value="LRR"/>
    <property type="match status" value="3"/>
</dbReference>
<sequence length="528" mass="60519">MNPELHSSPCLPSGASKLTIPVAALCGILFTKMSKVFKECYGDCNNTHIKNIDVCTYNIECRGTVRDVDLTFKCDQPGRTESVHLILKNASERFDEPLKATHFLNSVTDLKTRGVLNDTALSIFQHTPALKNLSLSNNGIYRIPHGSFCRLENLTKLDISYNMLIDVEGLFAFENKRSKLRNLVLSNNEILILTRYTFEQLSSLVELDLSHNLIRNLFDKPFDNLNNLYILNMDYNEIEELGDSLNHLTRLRHLFLKGNPIKVIDDKLTNVVQHLQTFDLSYNDINDALPTILIRESQILSSDSVCRVTLSNNYIQYLPNSTEIWQFTHTESFLLDANANISIVLDLSYNDIEEIEYNAFEGTNKIVSLDLSYNQLYEFSSDQRTYQTSISFLDSAPFKDLKSLKLLSVQYNWIEKLDEGQWIGDNRTLSIYIDGNYLTCEWLNKHIDNFEKGLSNIKLVVLNNNTSADEFVGNIPCMPEEKGFENQSGQTVLDEHKLLSINSMILSEIVHRNEYLKDIVDEMKRQSK</sequence>
<dbReference type="EMBL" id="BGZK01002259">
    <property type="protein sequence ID" value="GBP92292.1"/>
    <property type="molecule type" value="Genomic_DNA"/>
</dbReference>
<evidence type="ECO:0000256" key="2">
    <source>
        <dbReference type="ARBA" id="ARBA00022729"/>
    </source>
</evidence>
<keyword evidence="3" id="KW-0677">Repeat</keyword>
<dbReference type="InterPro" id="IPR032675">
    <property type="entry name" value="LRR_dom_sf"/>
</dbReference>
<dbReference type="InterPro" id="IPR050328">
    <property type="entry name" value="Dev_Immune_Receptor"/>
</dbReference>
<evidence type="ECO:0000256" key="1">
    <source>
        <dbReference type="ARBA" id="ARBA00022614"/>
    </source>
</evidence>
<name>A0A4C1ZXQ9_EUMVA</name>
<reference evidence="4 5" key="1">
    <citation type="journal article" date="2019" name="Commun. Biol.">
        <title>The bagworm genome reveals a unique fibroin gene that provides high tensile strength.</title>
        <authorList>
            <person name="Kono N."/>
            <person name="Nakamura H."/>
            <person name="Ohtoshi R."/>
            <person name="Tomita M."/>
            <person name="Numata K."/>
            <person name="Arakawa K."/>
        </authorList>
    </citation>
    <scope>NUCLEOTIDE SEQUENCE [LARGE SCALE GENOMIC DNA]</scope>
</reference>
<evidence type="ECO:0000313" key="5">
    <source>
        <dbReference type="Proteomes" id="UP000299102"/>
    </source>
</evidence>
<comment type="caution">
    <text evidence="4">The sequence shown here is derived from an EMBL/GenBank/DDBJ whole genome shotgun (WGS) entry which is preliminary data.</text>
</comment>